<accession>A0A2J0L3P6</accession>
<feature type="chain" id="PRO_5014344479" evidence="1">
    <location>
        <begin position="22"/>
        <end position="142"/>
    </location>
</feature>
<dbReference type="EMBL" id="PEWV01000028">
    <property type="protein sequence ID" value="PIU41896.1"/>
    <property type="molecule type" value="Genomic_DNA"/>
</dbReference>
<evidence type="ECO:0000313" key="2">
    <source>
        <dbReference type="EMBL" id="PIU41896.1"/>
    </source>
</evidence>
<feature type="signal peptide" evidence="1">
    <location>
        <begin position="1"/>
        <end position="21"/>
    </location>
</feature>
<protein>
    <submittedName>
        <fullName evidence="2">Uncharacterized protein</fullName>
    </submittedName>
</protein>
<gene>
    <name evidence="2" type="ORF">COS99_02905</name>
</gene>
<evidence type="ECO:0000313" key="3">
    <source>
        <dbReference type="Proteomes" id="UP000230052"/>
    </source>
</evidence>
<sequence length="142" mass="16593">MRKKVMFILFCVLLAASFAFAETVEQALEFWKHYKPITDVDEDMCGVCAFYMEARFFNSEERSYGIKRLGDYKYVVSLVEWIDKAKPDDQSLSLPTARGELEKINDQEIRLEWLVDLTQRTVSPFNSLAQDCLNVFERKGKK</sequence>
<name>A0A2J0L3P6_9BACT</name>
<proteinExistence type="predicted"/>
<keyword evidence="1" id="KW-0732">Signal</keyword>
<dbReference type="Proteomes" id="UP000230052">
    <property type="component" value="Unassembled WGS sequence"/>
</dbReference>
<evidence type="ECO:0000256" key="1">
    <source>
        <dbReference type="SAM" id="SignalP"/>
    </source>
</evidence>
<organism evidence="2 3">
    <name type="scientific">Candidatus Aquitaenariimonas noxiae</name>
    <dbReference type="NCBI Taxonomy" id="1974741"/>
    <lineage>
        <taxon>Bacteria</taxon>
        <taxon>Pseudomonadati</taxon>
        <taxon>Candidatus Omnitrophota</taxon>
        <taxon>Candidatus Aquitaenariimonas</taxon>
    </lineage>
</organism>
<reference evidence="2 3" key="1">
    <citation type="submission" date="2017-09" db="EMBL/GenBank/DDBJ databases">
        <title>Depth-based differentiation of microbial function through sediment-hosted aquifers and enrichment of novel symbionts in the deep terrestrial subsurface.</title>
        <authorList>
            <person name="Probst A.J."/>
            <person name="Ladd B."/>
            <person name="Jarett J.K."/>
            <person name="Geller-Mcgrath D.E."/>
            <person name="Sieber C.M."/>
            <person name="Emerson J.B."/>
            <person name="Anantharaman K."/>
            <person name="Thomas B.C."/>
            <person name="Malmstrom R."/>
            <person name="Stieglmeier M."/>
            <person name="Klingl A."/>
            <person name="Woyke T."/>
            <person name="Ryan C.M."/>
            <person name="Banfield J.F."/>
        </authorList>
    </citation>
    <scope>NUCLEOTIDE SEQUENCE [LARGE SCALE GENOMIC DNA]</scope>
    <source>
        <strain evidence="2">CG07_land_8_20_14_0_80_42_15</strain>
    </source>
</reference>
<comment type="caution">
    <text evidence="2">The sequence shown here is derived from an EMBL/GenBank/DDBJ whole genome shotgun (WGS) entry which is preliminary data.</text>
</comment>
<dbReference type="AlphaFoldDB" id="A0A2J0L3P6"/>